<dbReference type="Proteomes" id="UP001397290">
    <property type="component" value="Unassembled WGS sequence"/>
</dbReference>
<comment type="caution">
    <text evidence="2">The sequence shown here is derived from an EMBL/GenBank/DDBJ whole genome shotgun (WGS) entry which is preliminary data.</text>
</comment>
<keyword evidence="1" id="KW-0732">Signal</keyword>
<name>A0AAW0RJ49_9HYPO</name>
<reference evidence="2 3" key="1">
    <citation type="submission" date="2020-02" db="EMBL/GenBank/DDBJ databases">
        <title>Comparative genomics of the hypocrealean fungal genus Beauvera.</title>
        <authorList>
            <person name="Showalter D.N."/>
            <person name="Bushley K.E."/>
            <person name="Rehner S.A."/>
        </authorList>
    </citation>
    <scope>NUCLEOTIDE SEQUENCE [LARGE SCALE GENOMIC DNA]</scope>
    <source>
        <strain evidence="2 3">ARSEF4384</strain>
    </source>
</reference>
<protein>
    <recommendedName>
        <fullName evidence="4">Secreted protein</fullName>
    </recommendedName>
</protein>
<proteinExistence type="predicted"/>
<evidence type="ECO:0000313" key="2">
    <source>
        <dbReference type="EMBL" id="KAK8142209.1"/>
    </source>
</evidence>
<evidence type="ECO:0000313" key="3">
    <source>
        <dbReference type="Proteomes" id="UP001397290"/>
    </source>
</evidence>
<feature type="chain" id="PRO_5043665185" description="Secreted protein" evidence="1">
    <location>
        <begin position="20"/>
        <end position="143"/>
    </location>
</feature>
<feature type="signal peptide" evidence="1">
    <location>
        <begin position="1"/>
        <end position="19"/>
    </location>
</feature>
<sequence>MWSLLYILPFYSTVPAVLRLFSTKHQPGYTASQNGFGFSGREDSPAAVSGASYRDCLDGQWWCQSRRCIHYSQSCTQAAMQAGGGAMSRIDASKCARGAPVSVISATGGVTWHEYVFPRQTSAPANVALVGTWSRASVYKSNT</sequence>
<dbReference type="EMBL" id="JAAHCF010000727">
    <property type="protein sequence ID" value="KAK8142209.1"/>
    <property type="molecule type" value="Genomic_DNA"/>
</dbReference>
<organism evidence="2 3">
    <name type="scientific">Beauveria asiatica</name>
    <dbReference type="NCBI Taxonomy" id="1069075"/>
    <lineage>
        <taxon>Eukaryota</taxon>
        <taxon>Fungi</taxon>
        <taxon>Dikarya</taxon>
        <taxon>Ascomycota</taxon>
        <taxon>Pezizomycotina</taxon>
        <taxon>Sordariomycetes</taxon>
        <taxon>Hypocreomycetidae</taxon>
        <taxon>Hypocreales</taxon>
        <taxon>Cordycipitaceae</taxon>
        <taxon>Beauveria</taxon>
    </lineage>
</organism>
<gene>
    <name evidence="2" type="ORF">G3M48_009154</name>
</gene>
<evidence type="ECO:0008006" key="4">
    <source>
        <dbReference type="Google" id="ProtNLM"/>
    </source>
</evidence>
<dbReference type="AlphaFoldDB" id="A0AAW0RJ49"/>
<evidence type="ECO:0000256" key="1">
    <source>
        <dbReference type="SAM" id="SignalP"/>
    </source>
</evidence>
<accession>A0AAW0RJ49</accession>
<keyword evidence="3" id="KW-1185">Reference proteome</keyword>